<feature type="domain" description="Pyridoxamine 5'-phosphate oxidase N-terminal" evidence="2">
    <location>
        <begin position="2"/>
        <end position="100"/>
    </location>
</feature>
<dbReference type="InterPro" id="IPR011576">
    <property type="entry name" value="Pyridox_Oxase_N"/>
</dbReference>
<dbReference type="InterPro" id="IPR012349">
    <property type="entry name" value="Split_barrel_FMN-bd"/>
</dbReference>
<dbReference type="RefSeq" id="WP_354697002.1">
    <property type="nucleotide sequence ID" value="NZ_JAZHOG010000017.1"/>
</dbReference>
<evidence type="ECO:0000313" key="3">
    <source>
        <dbReference type="EMBL" id="MEJ8569675.1"/>
    </source>
</evidence>
<comment type="caution">
    <text evidence="3">The sequence shown here is derived from an EMBL/GenBank/DDBJ whole genome shotgun (WGS) entry which is preliminary data.</text>
</comment>
<name>A0AAW9RN10_9GAMM</name>
<evidence type="ECO:0000256" key="1">
    <source>
        <dbReference type="ARBA" id="ARBA00023002"/>
    </source>
</evidence>
<reference evidence="3 4" key="1">
    <citation type="submission" date="2024-02" db="EMBL/GenBank/DDBJ databases">
        <title>A novel Wenzhouxiangellaceae bacterium, isolated from coastal sediments.</title>
        <authorList>
            <person name="Du Z.-J."/>
            <person name="Ye Y.-Q."/>
            <person name="Zhang X.-Y."/>
        </authorList>
    </citation>
    <scope>NUCLEOTIDE SEQUENCE [LARGE SCALE GENOMIC DNA]</scope>
    <source>
        <strain evidence="3 4">CH-27</strain>
    </source>
</reference>
<dbReference type="AlphaFoldDB" id="A0AAW9RN10"/>
<dbReference type="GO" id="GO:0070967">
    <property type="term" value="F:coenzyme F420 binding"/>
    <property type="evidence" value="ECO:0007669"/>
    <property type="project" value="TreeGrafter"/>
</dbReference>
<keyword evidence="4" id="KW-1185">Reference proteome</keyword>
<organism evidence="3 4">
    <name type="scientific">Elongatibacter sediminis</name>
    <dbReference type="NCBI Taxonomy" id="3119006"/>
    <lineage>
        <taxon>Bacteria</taxon>
        <taxon>Pseudomonadati</taxon>
        <taxon>Pseudomonadota</taxon>
        <taxon>Gammaproteobacteria</taxon>
        <taxon>Chromatiales</taxon>
        <taxon>Wenzhouxiangellaceae</taxon>
        <taxon>Elongatibacter</taxon>
    </lineage>
</organism>
<dbReference type="EMBL" id="JAZHOG010000017">
    <property type="protein sequence ID" value="MEJ8569675.1"/>
    <property type="molecule type" value="Genomic_DNA"/>
</dbReference>
<proteinExistence type="predicted"/>
<sequence>MLKAFVDAFSTLTLATTGPDGPWAAALFFARDEALNLYFISSPKSRHVRNLGADRRVCVTVNGDHDDWFDIRGLQIDGVAEYIAPAQRDEVAEYYLSRFSDLRRIVSEPGTAAEHKIAAAFQASEFIRVRPQFIRLIDNTRGFGTSIEFVLEAGSGDSKGHEPAHPAGPES</sequence>
<protein>
    <submittedName>
        <fullName evidence="3">Pyridoxamine 5'-phosphate oxidase family protein</fullName>
    </submittedName>
</protein>
<dbReference type="Pfam" id="PF01243">
    <property type="entry name" value="PNPOx_N"/>
    <property type="match status" value="1"/>
</dbReference>
<dbReference type="InterPro" id="IPR052019">
    <property type="entry name" value="F420H2_bilvrd_red/Heme_oxyg"/>
</dbReference>
<keyword evidence="1" id="KW-0560">Oxidoreductase</keyword>
<evidence type="ECO:0000313" key="4">
    <source>
        <dbReference type="Proteomes" id="UP001359886"/>
    </source>
</evidence>
<accession>A0AAW9RN10</accession>
<dbReference type="Gene3D" id="2.30.110.10">
    <property type="entry name" value="Electron Transport, Fmn-binding Protein, Chain A"/>
    <property type="match status" value="1"/>
</dbReference>
<dbReference type="PANTHER" id="PTHR35176:SF6">
    <property type="entry name" value="HEME OXYGENASE HI_0854-RELATED"/>
    <property type="match status" value="1"/>
</dbReference>
<dbReference type="PANTHER" id="PTHR35176">
    <property type="entry name" value="HEME OXYGENASE HI_0854-RELATED"/>
    <property type="match status" value="1"/>
</dbReference>
<dbReference type="SUPFAM" id="SSF50475">
    <property type="entry name" value="FMN-binding split barrel"/>
    <property type="match status" value="1"/>
</dbReference>
<dbReference type="GO" id="GO:0005829">
    <property type="term" value="C:cytosol"/>
    <property type="evidence" value="ECO:0007669"/>
    <property type="project" value="TreeGrafter"/>
</dbReference>
<dbReference type="GO" id="GO:0016627">
    <property type="term" value="F:oxidoreductase activity, acting on the CH-CH group of donors"/>
    <property type="evidence" value="ECO:0007669"/>
    <property type="project" value="TreeGrafter"/>
</dbReference>
<dbReference type="Proteomes" id="UP001359886">
    <property type="component" value="Unassembled WGS sequence"/>
</dbReference>
<evidence type="ECO:0000259" key="2">
    <source>
        <dbReference type="Pfam" id="PF01243"/>
    </source>
</evidence>
<gene>
    <name evidence="3" type="ORF">V3330_18750</name>
</gene>